<dbReference type="Proteomes" id="UP001595880">
    <property type="component" value="Unassembled WGS sequence"/>
</dbReference>
<gene>
    <name evidence="2" type="ORF">ACFOZ1_11835</name>
</gene>
<feature type="compositionally biased region" description="Polar residues" evidence="1">
    <location>
        <begin position="33"/>
        <end position="45"/>
    </location>
</feature>
<evidence type="ECO:0000313" key="3">
    <source>
        <dbReference type="Proteomes" id="UP001595880"/>
    </source>
</evidence>
<feature type="compositionally biased region" description="Polar residues" evidence="1">
    <location>
        <begin position="83"/>
        <end position="93"/>
    </location>
</feature>
<organism evidence="2 3">
    <name type="scientific">Gracilibacillus marinus</name>
    <dbReference type="NCBI Taxonomy" id="630535"/>
    <lineage>
        <taxon>Bacteria</taxon>
        <taxon>Bacillati</taxon>
        <taxon>Bacillota</taxon>
        <taxon>Bacilli</taxon>
        <taxon>Bacillales</taxon>
        <taxon>Bacillaceae</taxon>
        <taxon>Gracilibacillus</taxon>
    </lineage>
</organism>
<proteinExistence type="predicted"/>
<dbReference type="EMBL" id="JBHSDV010000003">
    <property type="protein sequence ID" value="MFC4388490.1"/>
    <property type="molecule type" value="Genomic_DNA"/>
</dbReference>
<accession>A0ABV8VXZ8</accession>
<keyword evidence="3" id="KW-1185">Reference proteome</keyword>
<evidence type="ECO:0000313" key="2">
    <source>
        <dbReference type="EMBL" id="MFC4388490.1"/>
    </source>
</evidence>
<reference evidence="3" key="1">
    <citation type="journal article" date="2019" name="Int. J. Syst. Evol. Microbiol.">
        <title>The Global Catalogue of Microorganisms (GCM) 10K type strain sequencing project: providing services to taxonomists for standard genome sequencing and annotation.</title>
        <authorList>
            <consortium name="The Broad Institute Genomics Platform"/>
            <consortium name="The Broad Institute Genome Sequencing Center for Infectious Disease"/>
            <person name="Wu L."/>
            <person name="Ma J."/>
        </authorList>
    </citation>
    <scope>NUCLEOTIDE SEQUENCE [LARGE SCALE GENOMIC DNA]</scope>
    <source>
        <strain evidence="3">KACC 14058</strain>
    </source>
</reference>
<sequence>MEDLFSFLVPILGVIAWIVGSMNNKEEEKTKPSRPTVSKEQQEVQQPDIILSENTNGNEEVSTFAQQKREQLEKIQSNLDKAASIRNNQTTFDSKTLKRPSKSKSKKKRLALSSSLTKEGVAKSVLMAEILGPPKAYRKNK</sequence>
<name>A0ABV8VXZ8_9BACI</name>
<protein>
    <submittedName>
        <fullName evidence="2">Uncharacterized protein</fullName>
    </submittedName>
</protein>
<dbReference type="RefSeq" id="WP_390199535.1">
    <property type="nucleotide sequence ID" value="NZ_JBHSDV010000003.1"/>
</dbReference>
<feature type="region of interest" description="Disordered" evidence="1">
    <location>
        <begin position="83"/>
        <end position="114"/>
    </location>
</feature>
<feature type="compositionally biased region" description="Basic residues" evidence="1">
    <location>
        <begin position="97"/>
        <end position="110"/>
    </location>
</feature>
<feature type="region of interest" description="Disordered" evidence="1">
    <location>
        <begin position="23"/>
        <end position="67"/>
    </location>
</feature>
<feature type="compositionally biased region" description="Polar residues" evidence="1">
    <location>
        <begin position="52"/>
        <end position="66"/>
    </location>
</feature>
<evidence type="ECO:0000256" key="1">
    <source>
        <dbReference type="SAM" id="MobiDB-lite"/>
    </source>
</evidence>
<comment type="caution">
    <text evidence="2">The sequence shown here is derived from an EMBL/GenBank/DDBJ whole genome shotgun (WGS) entry which is preliminary data.</text>
</comment>